<sequence length="219" mass="25254">METSFFDKLKPYKPEQYSSNITLDKLVTVGLLKLDEAKIEKSFDNVVVILHKLFPEKFSLITYPQYPDSIRVDNTLRLDAKKHSKYLTGNRVQGYELTSLGKITAEDTLVQLSSSNSRIVNKISGTQRNRATRAIGGVSNSDAFKKYSTKQFKEINRFDVCSFLHGTLETDNEKLLANLKVLKRFAKDIGTLKEFEDISKQTLEFFDYIEKNWEEYSHD</sequence>
<dbReference type="PATRIC" id="fig|1229908.8.peg.132"/>
<dbReference type="RefSeq" id="WP_014962434.1">
    <property type="nucleotide sequence ID" value="NC_018655.1"/>
</dbReference>
<dbReference type="Proteomes" id="UP000006101">
    <property type="component" value="Chromosome"/>
</dbReference>
<evidence type="ECO:0000313" key="1">
    <source>
        <dbReference type="EMBL" id="AFS80043.1"/>
    </source>
</evidence>
<keyword evidence="2" id="KW-1185">Reference proteome</keyword>
<dbReference type="GeneID" id="13725574"/>
<gene>
    <name evidence="1" type="ORF">NKOR_00625</name>
</gene>
<organism evidence="1 2">
    <name type="scientific">Candidatus Nitrosopumilus koreensis AR1</name>
    <dbReference type="NCBI Taxonomy" id="1229908"/>
    <lineage>
        <taxon>Archaea</taxon>
        <taxon>Nitrososphaerota</taxon>
        <taxon>Nitrososphaeria</taxon>
        <taxon>Nitrosopumilales</taxon>
        <taxon>Nitrosopumilaceae</taxon>
        <taxon>Nitrosopumilus</taxon>
    </lineage>
</organism>
<reference evidence="1 2" key="1">
    <citation type="journal article" date="2012" name="J. Bacteriol.">
        <title>Draft Genome Sequence of an Ammonia-Oxidizing Archaeon, "Candidatus Nitrosopumilus koreensis" AR1, from Marine Sediment.</title>
        <authorList>
            <person name="Park S.J."/>
            <person name="Kim J.G."/>
            <person name="Jung M.Y."/>
            <person name="Kim S.J."/>
            <person name="Cha I.T."/>
            <person name="Kwon K."/>
            <person name="Lee J.H."/>
            <person name="Rhee S.K."/>
        </authorList>
    </citation>
    <scope>NUCLEOTIDE SEQUENCE [LARGE SCALE GENOMIC DNA]</scope>
    <source>
        <strain evidence="1 2">AR1</strain>
    </source>
</reference>
<dbReference type="AlphaFoldDB" id="K0B206"/>
<accession>K0B206</accession>
<protein>
    <submittedName>
        <fullName evidence="1">Uncharacterized protein</fullName>
    </submittedName>
</protein>
<dbReference type="EMBL" id="CP003842">
    <property type="protein sequence ID" value="AFS80043.1"/>
    <property type="molecule type" value="Genomic_DNA"/>
</dbReference>
<name>K0B206_9ARCH</name>
<dbReference type="HOGENOM" id="CLU_1259049_0_0_2"/>
<dbReference type="STRING" id="1229908.NKOR_00625"/>
<evidence type="ECO:0000313" key="2">
    <source>
        <dbReference type="Proteomes" id="UP000006101"/>
    </source>
</evidence>
<proteinExistence type="predicted"/>
<dbReference type="KEGG" id="nkr:NKOR_00625"/>